<dbReference type="EMBL" id="JACGWO010000010">
    <property type="protein sequence ID" value="KAK4417250.1"/>
    <property type="molecule type" value="Genomic_DNA"/>
</dbReference>
<keyword evidence="3" id="KW-1185">Reference proteome</keyword>
<comment type="caution">
    <text evidence="2">The sequence shown here is derived from an EMBL/GenBank/DDBJ whole genome shotgun (WGS) entry which is preliminary data.</text>
</comment>
<organism evidence="2 3">
    <name type="scientific">Sesamum alatum</name>
    <dbReference type="NCBI Taxonomy" id="300844"/>
    <lineage>
        <taxon>Eukaryota</taxon>
        <taxon>Viridiplantae</taxon>
        <taxon>Streptophyta</taxon>
        <taxon>Embryophyta</taxon>
        <taxon>Tracheophyta</taxon>
        <taxon>Spermatophyta</taxon>
        <taxon>Magnoliopsida</taxon>
        <taxon>eudicotyledons</taxon>
        <taxon>Gunneridae</taxon>
        <taxon>Pentapetalae</taxon>
        <taxon>asterids</taxon>
        <taxon>lamiids</taxon>
        <taxon>Lamiales</taxon>
        <taxon>Pedaliaceae</taxon>
        <taxon>Sesamum</taxon>
    </lineage>
</organism>
<dbReference type="AlphaFoldDB" id="A0AAE1XSP2"/>
<accession>A0AAE1XSP2</accession>
<feature type="region of interest" description="Disordered" evidence="1">
    <location>
        <begin position="1"/>
        <end position="20"/>
    </location>
</feature>
<evidence type="ECO:0000313" key="2">
    <source>
        <dbReference type="EMBL" id="KAK4417250.1"/>
    </source>
</evidence>
<evidence type="ECO:0000256" key="1">
    <source>
        <dbReference type="SAM" id="MobiDB-lite"/>
    </source>
</evidence>
<protein>
    <submittedName>
        <fullName evidence="2">Uncharacterized protein</fullName>
    </submittedName>
</protein>
<gene>
    <name evidence="2" type="ORF">Salat_2550600</name>
</gene>
<reference evidence="2" key="2">
    <citation type="journal article" date="2024" name="Plant">
        <title>Genomic evolution and insights into agronomic trait innovations of Sesamum species.</title>
        <authorList>
            <person name="Miao H."/>
            <person name="Wang L."/>
            <person name="Qu L."/>
            <person name="Liu H."/>
            <person name="Sun Y."/>
            <person name="Le M."/>
            <person name="Wang Q."/>
            <person name="Wei S."/>
            <person name="Zheng Y."/>
            <person name="Lin W."/>
            <person name="Duan Y."/>
            <person name="Cao H."/>
            <person name="Xiong S."/>
            <person name="Wang X."/>
            <person name="Wei L."/>
            <person name="Li C."/>
            <person name="Ma Q."/>
            <person name="Ju M."/>
            <person name="Zhao R."/>
            <person name="Li G."/>
            <person name="Mu C."/>
            <person name="Tian Q."/>
            <person name="Mei H."/>
            <person name="Zhang T."/>
            <person name="Gao T."/>
            <person name="Zhang H."/>
        </authorList>
    </citation>
    <scope>NUCLEOTIDE SEQUENCE</scope>
    <source>
        <strain evidence="2">3651</strain>
    </source>
</reference>
<name>A0AAE1XSP2_9LAMI</name>
<evidence type="ECO:0000313" key="3">
    <source>
        <dbReference type="Proteomes" id="UP001293254"/>
    </source>
</evidence>
<sequence>MKKNFCSSTTPSPPRPSHRRKHFFGASSATCVARSIAERAAIRRLKSRPFSPISSLQFRRLSDDPLAGTIVRPQLRADLPLAPLLCPCGSHFCHRFRQIGVAFMSRDGS</sequence>
<dbReference type="Proteomes" id="UP001293254">
    <property type="component" value="Unassembled WGS sequence"/>
</dbReference>
<proteinExistence type="predicted"/>
<reference evidence="2" key="1">
    <citation type="submission" date="2020-06" db="EMBL/GenBank/DDBJ databases">
        <authorList>
            <person name="Li T."/>
            <person name="Hu X."/>
            <person name="Zhang T."/>
            <person name="Song X."/>
            <person name="Zhang H."/>
            <person name="Dai N."/>
            <person name="Sheng W."/>
            <person name="Hou X."/>
            <person name="Wei L."/>
        </authorList>
    </citation>
    <scope>NUCLEOTIDE SEQUENCE</scope>
    <source>
        <strain evidence="2">3651</strain>
        <tissue evidence="2">Leaf</tissue>
    </source>
</reference>